<dbReference type="OrthoDB" id="1407035at2"/>
<organism evidence="1 2">
    <name type="scientific">Flavisphingopyxis soli</name>
    <dbReference type="NCBI Taxonomy" id="2601267"/>
    <lineage>
        <taxon>Bacteria</taxon>
        <taxon>Pseudomonadati</taxon>
        <taxon>Pseudomonadota</taxon>
        <taxon>Alphaproteobacteria</taxon>
        <taxon>Sphingomonadales</taxon>
        <taxon>Sphingopyxidaceae</taxon>
        <taxon>Flavisphingopyxis</taxon>
    </lineage>
</organism>
<gene>
    <name evidence="1" type="ORF">FSZ31_00480</name>
</gene>
<proteinExistence type="predicted"/>
<keyword evidence="2" id="KW-1185">Reference proteome</keyword>
<dbReference type="AlphaFoldDB" id="A0A5C6UQY1"/>
<dbReference type="GO" id="GO:0008146">
    <property type="term" value="F:sulfotransferase activity"/>
    <property type="evidence" value="ECO:0007669"/>
    <property type="project" value="InterPro"/>
</dbReference>
<keyword evidence="1" id="KW-0808">Transferase</keyword>
<dbReference type="Gene3D" id="3.40.50.300">
    <property type="entry name" value="P-loop containing nucleotide triphosphate hydrolases"/>
    <property type="match status" value="1"/>
</dbReference>
<dbReference type="RefSeq" id="WP_147121116.1">
    <property type="nucleotide sequence ID" value="NZ_VOPY01000001.1"/>
</dbReference>
<dbReference type="InterPro" id="IPR005331">
    <property type="entry name" value="Sulfotransferase"/>
</dbReference>
<evidence type="ECO:0000313" key="2">
    <source>
        <dbReference type="Proteomes" id="UP000321129"/>
    </source>
</evidence>
<dbReference type="InterPro" id="IPR027417">
    <property type="entry name" value="P-loop_NTPase"/>
</dbReference>
<accession>A0A5C6UQY1</accession>
<reference evidence="1 2" key="1">
    <citation type="submission" date="2019-08" db="EMBL/GenBank/DDBJ databases">
        <title>Sphingorhabdus soil sp. nov., isolated from arctic soil.</title>
        <authorList>
            <person name="Liu Y."/>
        </authorList>
    </citation>
    <scope>NUCLEOTIDE SEQUENCE [LARGE SCALE GENOMIC DNA]</scope>
    <source>
        <strain evidence="1 2">D-2Q-5-6</strain>
    </source>
</reference>
<name>A0A5C6UQY1_9SPHN</name>
<protein>
    <submittedName>
        <fullName evidence="1">Sulfotransferase family protein</fullName>
    </submittedName>
</protein>
<dbReference type="Pfam" id="PF03567">
    <property type="entry name" value="Sulfotransfer_2"/>
    <property type="match status" value="1"/>
</dbReference>
<dbReference type="SUPFAM" id="SSF52540">
    <property type="entry name" value="P-loop containing nucleoside triphosphate hydrolases"/>
    <property type="match status" value="1"/>
</dbReference>
<dbReference type="GO" id="GO:0016020">
    <property type="term" value="C:membrane"/>
    <property type="evidence" value="ECO:0007669"/>
    <property type="project" value="InterPro"/>
</dbReference>
<sequence>MILSFSRNFAFVAIPKTAGHAIRNAIRPLLAPNDWEQCTLYETRLFPVSALAAIGHGHLGWDDAAPFLLPGQWDAMFSFAVVRDPYDRFVSYAHFHFRETTAMRDDPLGTMKAVLGDPVRSRHILLRPQHRFVCDEAGALRVTRLLRHETLDVDFAAIAPRLGADPGSLRRVNAVPRIAGVELDSELRQMINERYARDFALFDYPVEDR</sequence>
<evidence type="ECO:0000313" key="1">
    <source>
        <dbReference type="EMBL" id="TXC73278.1"/>
    </source>
</evidence>
<dbReference type="Proteomes" id="UP000321129">
    <property type="component" value="Unassembled WGS sequence"/>
</dbReference>
<dbReference type="EMBL" id="VOPY01000001">
    <property type="protein sequence ID" value="TXC73278.1"/>
    <property type="molecule type" value="Genomic_DNA"/>
</dbReference>
<comment type="caution">
    <text evidence="1">The sequence shown here is derived from an EMBL/GenBank/DDBJ whole genome shotgun (WGS) entry which is preliminary data.</text>
</comment>